<dbReference type="SMART" id="SM00089">
    <property type="entry name" value="PKD"/>
    <property type="match status" value="1"/>
</dbReference>
<dbReference type="Gene3D" id="3.40.30.160">
    <property type="entry name" value="Collagenase ColT, N-terminal domain"/>
    <property type="match status" value="1"/>
</dbReference>
<feature type="domain" description="PKD" evidence="18">
    <location>
        <begin position="671"/>
        <end position="751"/>
    </location>
</feature>
<feature type="compositionally biased region" description="Basic and acidic residues" evidence="16">
    <location>
        <begin position="65"/>
        <end position="80"/>
    </location>
</feature>
<proteinExistence type="predicted"/>
<dbReference type="PANTHER" id="PTHR13062:SF9">
    <property type="entry name" value="MICROBIAL COLLAGENASE"/>
    <property type="match status" value="1"/>
</dbReference>
<dbReference type="Gene3D" id="2.60.120.380">
    <property type="match status" value="1"/>
</dbReference>
<dbReference type="PROSITE" id="PS50093">
    <property type="entry name" value="PKD"/>
    <property type="match status" value="1"/>
</dbReference>
<dbReference type="Gene3D" id="2.60.40.10">
    <property type="entry name" value="Immunoglobulins"/>
    <property type="match status" value="1"/>
</dbReference>
<organism evidence="19 20">
    <name type="scientific">Streptomyces marokkonensis</name>
    <dbReference type="NCBI Taxonomy" id="324855"/>
    <lineage>
        <taxon>Bacteria</taxon>
        <taxon>Bacillati</taxon>
        <taxon>Actinomycetota</taxon>
        <taxon>Actinomycetes</taxon>
        <taxon>Kitasatosporales</taxon>
        <taxon>Streptomycetaceae</taxon>
        <taxon>Streptomyces</taxon>
    </lineage>
</organism>
<evidence type="ECO:0000259" key="18">
    <source>
        <dbReference type="PROSITE" id="PS50093"/>
    </source>
</evidence>
<keyword evidence="20" id="KW-1185">Reference proteome</keyword>
<comment type="catalytic activity">
    <reaction evidence="1">
        <text>Digestion of native collagen in the triple helical region at Xaa-|-Gly bonds. With synthetic peptides, a preference is shown for Gly at P3 and P1', Pro and Ala at P2 and P2', and hydroxyproline, Ala or Arg at P3'.</text>
        <dbReference type="EC" id="3.4.24.3"/>
    </reaction>
</comment>
<reference evidence="19 20" key="1">
    <citation type="submission" date="2024-09" db="EMBL/GenBank/DDBJ databases">
        <title>The Natural Products Discovery Center: Release of the First 8490 Sequenced Strains for Exploring Actinobacteria Biosynthetic Diversity.</title>
        <authorList>
            <person name="Kalkreuter E."/>
            <person name="Kautsar S.A."/>
            <person name="Yang D."/>
            <person name="Bader C.D."/>
            <person name="Teijaro C.N."/>
            <person name="Fluegel L."/>
            <person name="Davis C.M."/>
            <person name="Simpson J.R."/>
            <person name="Lauterbach L."/>
            <person name="Steele A.D."/>
            <person name="Gui C."/>
            <person name="Meng S."/>
            <person name="Li G."/>
            <person name="Viehrig K."/>
            <person name="Ye F."/>
            <person name="Su P."/>
            <person name="Kiefer A.F."/>
            <person name="Nichols A."/>
            <person name="Cepeda A.J."/>
            <person name="Yan W."/>
            <person name="Fan B."/>
            <person name="Jiang Y."/>
            <person name="Adhikari A."/>
            <person name="Zheng C.-J."/>
            <person name="Schuster L."/>
            <person name="Cowan T.M."/>
            <person name="Smanski M.J."/>
            <person name="Chevrette M.G."/>
            <person name="De Carvalho L.P.S."/>
            <person name="Shen B."/>
        </authorList>
    </citation>
    <scope>NUCLEOTIDE SEQUENCE [LARGE SCALE GENOMIC DNA]</scope>
    <source>
        <strain evidence="19 20">NPDC058328</strain>
    </source>
</reference>
<evidence type="ECO:0000256" key="15">
    <source>
        <dbReference type="ARBA" id="ARBA00023145"/>
    </source>
</evidence>
<feature type="region of interest" description="Disordered" evidence="16">
    <location>
        <begin position="40"/>
        <end position="115"/>
    </location>
</feature>
<dbReference type="InterPro" id="IPR035986">
    <property type="entry name" value="PKD_dom_sf"/>
</dbReference>
<keyword evidence="7" id="KW-0645">Protease</keyword>
<dbReference type="EMBL" id="JBHVZQ010000088">
    <property type="protein sequence ID" value="MFF1279038.1"/>
    <property type="molecule type" value="Genomic_DNA"/>
</dbReference>
<dbReference type="PANTHER" id="PTHR13062">
    <property type="entry name" value="COLLAGENASE"/>
    <property type="match status" value="1"/>
</dbReference>
<dbReference type="Pfam" id="PF04151">
    <property type="entry name" value="PPC"/>
    <property type="match status" value="1"/>
</dbReference>
<dbReference type="InterPro" id="IPR002169">
    <property type="entry name" value="Peptidase_M9A/M9B"/>
</dbReference>
<dbReference type="EC" id="3.4.24.3" evidence="5"/>
<evidence type="ECO:0000256" key="4">
    <source>
        <dbReference type="ARBA" id="ARBA00004613"/>
    </source>
</evidence>
<keyword evidence="8" id="KW-0479">Metal-binding</keyword>
<evidence type="ECO:0000256" key="1">
    <source>
        <dbReference type="ARBA" id="ARBA00000424"/>
    </source>
</evidence>
<evidence type="ECO:0000256" key="17">
    <source>
        <dbReference type="SAM" id="SignalP"/>
    </source>
</evidence>
<dbReference type="InterPro" id="IPR013661">
    <property type="entry name" value="Peptidase_M9_N_dom"/>
</dbReference>
<evidence type="ECO:0000256" key="5">
    <source>
        <dbReference type="ARBA" id="ARBA00012653"/>
    </source>
</evidence>
<evidence type="ECO:0000313" key="20">
    <source>
        <dbReference type="Proteomes" id="UP001601627"/>
    </source>
</evidence>
<dbReference type="Proteomes" id="UP001601627">
    <property type="component" value="Unassembled WGS sequence"/>
</dbReference>
<keyword evidence="12" id="KW-0106">Calcium</keyword>
<dbReference type="Gene3D" id="1.10.390.20">
    <property type="match status" value="1"/>
</dbReference>
<dbReference type="InterPro" id="IPR013783">
    <property type="entry name" value="Ig-like_fold"/>
</dbReference>
<comment type="cofactor">
    <cofactor evidence="3">
        <name>Zn(2+)</name>
        <dbReference type="ChEBI" id="CHEBI:29105"/>
    </cofactor>
</comment>
<evidence type="ECO:0000256" key="8">
    <source>
        <dbReference type="ARBA" id="ARBA00022723"/>
    </source>
</evidence>
<accession>A0ABW6QIJ6</accession>
<evidence type="ECO:0000256" key="12">
    <source>
        <dbReference type="ARBA" id="ARBA00022837"/>
    </source>
</evidence>
<feature type="signal peptide" evidence="17">
    <location>
        <begin position="1"/>
        <end position="33"/>
    </location>
</feature>
<comment type="subcellular location">
    <subcellularLocation>
        <location evidence="4">Secreted</location>
    </subcellularLocation>
</comment>
<dbReference type="Pfam" id="PF01752">
    <property type="entry name" value="Peptidase_M9"/>
    <property type="match status" value="1"/>
</dbReference>
<dbReference type="RefSeq" id="WP_388242028.1">
    <property type="nucleotide sequence ID" value="NZ_JBHVZQ010000088.1"/>
</dbReference>
<dbReference type="SUPFAM" id="SSF49299">
    <property type="entry name" value="PKD domain"/>
    <property type="match status" value="1"/>
</dbReference>
<keyword evidence="9 17" id="KW-0732">Signal</keyword>
<evidence type="ECO:0000256" key="16">
    <source>
        <dbReference type="SAM" id="MobiDB-lite"/>
    </source>
</evidence>
<evidence type="ECO:0000256" key="2">
    <source>
        <dbReference type="ARBA" id="ARBA00001913"/>
    </source>
</evidence>
<dbReference type="CDD" id="cd00146">
    <property type="entry name" value="PKD"/>
    <property type="match status" value="1"/>
</dbReference>
<comment type="cofactor">
    <cofactor evidence="2">
        <name>Ca(2+)</name>
        <dbReference type="ChEBI" id="CHEBI:29108"/>
    </cofactor>
</comment>
<keyword evidence="11" id="KW-0862">Zinc</keyword>
<evidence type="ECO:0000313" key="19">
    <source>
        <dbReference type="EMBL" id="MFF1279038.1"/>
    </source>
</evidence>
<gene>
    <name evidence="19" type="ORF">ACFVZC_37685</name>
</gene>
<name>A0ABW6QIJ6_9ACTN</name>
<evidence type="ECO:0000256" key="7">
    <source>
        <dbReference type="ARBA" id="ARBA00022670"/>
    </source>
</evidence>
<evidence type="ECO:0000256" key="6">
    <source>
        <dbReference type="ARBA" id="ARBA00022525"/>
    </source>
</evidence>
<evidence type="ECO:0000256" key="10">
    <source>
        <dbReference type="ARBA" id="ARBA00022801"/>
    </source>
</evidence>
<comment type="caution">
    <text evidence="19">The sequence shown here is derived from an EMBL/GenBank/DDBJ whole genome shotgun (WGS) entry which is preliminary data.</text>
</comment>
<evidence type="ECO:0000256" key="13">
    <source>
        <dbReference type="ARBA" id="ARBA00023026"/>
    </source>
</evidence>
<dbReference type="GO" id="GO:0004222">
    <property type="term" value="F:metalloendopeptidase activity"/>
    <property type="evidence" value="ECO:0007669"/>
    <property type="project" value="UniProtKB-EC"/>
</dbReference>
<keyword evidence="6" id="KW-0964">Secreted</keyword>
<evidence type="ECO:0000256" key="14">
    <source>
        <dbReference type="ARBA" id="ARBA00023049"/>
    </source>
</evidence>
<dbReference type="Pfam" id="PF08453">
    <property type="entry name" value="Peptidase_M9_N"/>
    <property type="match status" value="1"/>
</dbReference>
<protein>
    <recommendedName>
        <fullName evidence="5">microbial collagenase</fullName>
        <ecNumber evidence="5">3.4.24.3</ecNumber>
    </recommendedName>
</protein>
<feature type="chain" id="PRO_5045812637" description="microbial collagenase" evidence="17">
    <location>
        <begin position="34"/>
        <end position="866"/>
    </location>
</feature>
<dbReference type="InterPro" id="IPR000601">
    <property type="entry name" value="PKD_dom"/>
</dbReference>
<sequence>MKRILERPHLVRLSGLILTLCLGTGLLTAPSYAASAPAVQEATGQHAREDVPPPQASLQTDAGEDPEHVRGKPLKVEERAPLPSTTDALRRDYDDPASPTPLQRPSMQAPPEKAGGKAKVAAAADCHPKDFTSRSGHALIQQIKASTTDCINTLFNLSGSEAHRAFREDRMTSVAYALRDDSASYPGNSSTGTPQLVLYLRAGYYAHWHDEATVGAYGPKLRTAIRAGLDAFFASPRSRDVTDANGETLAEAVTLIDSAEENARYLYVVKRLLTDYNSSWNSSWWMLTAVNNVHTVLFRGHQAPGFVNAVSSDRSTLNALYEFASSHRKLLGTDQSYLASNAGRELARFLQHDSMQKTVRPQVAALLSKSSLKGVTAPLWVGVAEMTNSYDNAKCGYYGTCNLQQRLTASVLVINHTCSASLRIRAQEMTSAQLASTCRSLANQDAYFHSVAKDSGPVAGDRNTSLEVVVYNSSTDYQTYAGADWGINTNNGGMYLEGNPSAAGNQARFIAYEAEWVRPDFEIWNLNHEYTHYLDGRFNMYGDFNANVSTPTIWWIEGFAEYVSYSYRNLRYDAAITEAGKRTYALSTLFDTTYSHDSTRVYRWGYLAVRYMLQSHRAELDTVLGYYRTGSWNTARSYLTGSIGTRYDSDWYNWLSRCAAGDCGGSTNPPGNQAPTAAFDVSVSGLTANFTDRSTDSDGTISSRSWDFGDGTTSTAANPVKNYPAAGTYTVTLKVTDDKGATGTATQSIAIGGADATPECTGTDTRELNRNCKRSNLSATAGNYAYLYIYIPSGVQQLKITSSGGTGNADLYYSNSTWATTSSYTSRSTGAGNSETLSITNPVAGWNYISLAAATDFSGVTVKTEY</sequence>
<keyword evidence="10 19" id="KW-0378">Hydrolase</keyword>
<evidence type="ECO:0000256" key="3">
    <source>
        <dbReference type="ARBA" id="ARBA00001947"/>
    </source>
</evidence>
<dbReference type="InterPro" id="IPR022409">
    <property type="entry name" value="PKD/Chitinase_dom"/>
</dbReference>
<keyword evidence="15" id="KW-0865">Zymogen</keyword>
<keyword evidence="14" id="KW-0482">Metalloprotease</keyword>
<evidence type="ECO:0000256" key="9">
    <source>
        <dbReference type="ARBA" id="ARBA00022729"/>
    </source>
</evidence>
<dbReference type="PRINTS" id="PR00931">
    <property type="entry name" value="MICOLLPTASE"/>
</dbReference>
<dbReference type="Pfam" id="PF18911">
    <property type="entry name" value="PKD_4"/>
    <property type="match status" value="1"/>
</dbReference>
<dbReference type="InterPro" id="IPR007280">
    <property type="entry name" value="Peptidase_C_arc/bac"/>
</dbReference>
<keyword evidence="13" id="KW-0843">Virulence</keyword>
<evidence type="ECO:0000256" key="11">
    <source>
        <dbReference type="ARBA" id="ARBA00022833"/>
    </source>
</evidence>